<dbReference type="InterPro" id="IPR013083">
    <property type="entry name" value="Znf_RING/FYVE/PHD"/>
</dbReference>
<dbReference type="SMART" id="SM00336">
    <property type="entry name" value="BBOX"/>
    <property type="match status" value="1"/>
</dbReference>
<evidence type="ECO:0000313" key="8">
    <source>
        <dbReference type="Proteomes" id="UP001634394"/>
    </source>
</evidence>
<accession>A0ABD3X2N7</accession>
<keyword evidence="1" id="KW-0479">Metal-binding</keyword>
<reference evidence="7 8" key="1">
    <citation type="submission" date="2024-11" db="EMBL/GenBank/DDBJ databases">
        <title>Chromosome-level genome assembly of the freshwater bivalve Anodonta woodiana.</title>
        <authorList>
            <person name="Chen X."/>
        </authorList>
    </citation>
    <scope>NUCLEOTIDE SEQUENCE [LARGE SCALE GENOMIC DNA]</scope>
    <source>
        <strain evidence="7">MN2024</strain>
        <tissue evidence="7">Gills</tissue>
    </source>
</reference>
<evidence type="ECO:0000259" key="6">
    <source>
        <dbReference type="PROSITE" id="PS50119"/>
    </source>
</evidence>
<feature type="domain" description="RING-type" evidence="5">
    <location>
        <begin position="10"/>
        <end position="50"/>
    </location>
</feature>
<evidence type="ECO:0000313" key="7">
    <source>
        <dbReference type="EMBL" id="KAL3879248.1"/>
    </source>
</evidence>
<dbReference type="InterPro" id="IPR047153">
    <property type="entry name" value="TRIM45/56/19-like"/>
</dbReference>
<keyword evidence="8" id="KW-1185">Reference proteome</keyword>
<dbReference type="SUPFAM" id="SSF57845">
    <property type="entry name" value="B-box zinc-binding domain"/>
    <property type="match status" value="1"/>
</dbReference>
<protein>
    <submittedName>
        <fullName evidence="7">Uncharacterized protein</fullName>
    </submittedName>
</protein>
<dbReference type="AlphaFoldDB" id="A0ABD3X2N7"/>
<dbReference type="InterPro" id="IPR027370">
    <property type="entry name" value="Znf-RING_euk"/>
</dbReference>
<dbReference type="GO" id="GO:0008270">
    <property type="term" value="F:zinc ion binding"/>
    <property type="evidence" value="ECO:0007669"/>
    <property type="project" value="UniProtKB-KW"/>
</dbReference>
<dbReference type="SMART" id="SM00184">
    <property type="entry name" value="RING"/>
    <property type="match status" value="1"/>
</dbReference>
<dbReference type="Proteomes" id="UP001634394">
    <property type="component" value="Unassembled WGS sequence"/>
</dbReference>
<organism evidence="7 8">
    <name type="scientific">Sinanodonta woodiana</name>
    <name type="common">Chinese pond mussel</name>
    <name type="synonym">Anodonta woodiana</name>
    <dbReference type="NCBI Taxonomy" id="1069815"/>
    <lineage>
        <taxon>Eukaryota</taxon>
        <taxon>Metazoa</taxon>
        <taxon>Spiralia</taxon>
        <taxon>Lophotrochozoa</taxon>
        <taxon>Mollusca</taxon>
        <taxon>Bivalvia</taxon>
        <taxon>Autobranchia</taxon>
        <taxon>Heteroconchia</taxon>
        <taxon>Palaeoheterodonta</taxon>
        <taxon>Unionida</taxon>
        <taxon>Unionoidea</taxon>
        <taxon>Unionidae</taxon>
        <taxon>Unioninae</taxon>
        <taxon>Sinanodonta</taxon>
    </lineage>
</organism>
<dbReference type="Gene3D" id="3.30.160.60">
    <property type="entry name" value="Classic Zinc Finger"/>
    <property type="match status" value="1"/>
</dbReference>
<dbReference type="Gene3D" id="3.30.40.10">
    <property type="entry name" value="Zinc/RING finger domain, C3HC4 (zinc finger)"/>
    <property type="match status" value="1"/>
</dbReference>
<name>A0ABD3X2N7_SINWO</name>
<dbReference type="PANTHER" id="PTHR25462">
    <property type="entry name" value="BONUS, ISOFORM C-RELATED"/>
    <property type="match status" value="1"/>
</dbReference>
<evidence type="ECO:0000256" key="1">
    <source>
        <dbReference type="ARBA" id="ARBA00022723"/>
    </source>
</evidence>
<feature type="domain" description="B box-type" evidence="6">
    <location>
        <begin position="79"/>
        <end position="119"/>
    </location>
</feature>
<keyword evidence="3" id="KW-0862">Zinc</keyword>
<evidence type="ECO:0000259" key="5">
    <source>
        <dbReference type="PROSITE" id="PS50089"/>
    </source>
</evidence>
<dbReference type="Pfam" id="PF13445">
    <property type="entry name" value="zf-RING_UBOX"/>
    <property type="match status" value="1"/>
</dbReference>
<sequence length="316" mass="36679">MDTEANATLCSVCQEIYIDPRCLACGHSFCLICIKGLASNNQRFPCPLCRFDVDLQLTNVDQLPRNFVLSNVIEALVKKQQSMCSDHNKSLDLFCQRCDVVICSKCLTMQHKGHAIQDIEIVFIERSKQYGACLERTRHLVLMTEEKRDAVKQLKISMEKNIDSISKTVENTFKKWNDALQKQHNGVLSYLHQERDQKRHMFVKAERILEGLMTTLTGLDNEISNLKSKDTAYVVQQYESIMARQKDTERKVVQDIETCFTPPDILVLEVYAPWIEEAIKNIKLIDMKQTKARSERMKIAEIQEENFILKRLRMLR</sequence>
<gene>
    <name evidence="7" type="ORF">ACJMK2_031553</name>
</gene>
<dbReference type="PROSITE" id="PS50089">
    <property type="entry name" value="ZF_RING_2"/>
    <property type="match status" value="1"/>
</dbReference>
<evidence type="ECO:0000256" key="4">
    <source>
        <dbReference type="PROSITE-ProRule" id="PRU00024"/>
    </source>
</evidence>
<keyword evidence="2 4" id="KW-0863">Zinc-finger</keyword>
<evidence type="ECO:0000256" key="3">
    <source>
        <dbReference type="ARBA" id="ARBA00022833"/>
    </source>
</evidence>
<dbReference type="Pfam" id="PF00643">
    <property type="entry name" value="zf-B_box"/>
    <property type="match status" value="1"/>
</dbReference>
<dbReference type="PROSITE" id="PS50119">
    <property type="entry name" value="ZF_BBOX"/>
    <property type="match status" value="1"/>
</dbReference>
<evidence type="ECO:0000256" key="2">
    <source>
        <dbReference type="ARBA" id="ARBA00022771"/>
    </source>
</evidence>
<dbReference type="PROSITE" id="PS00518">
    <property type="entry name" value="ZF_RING_1"/>
    <property type="match status" value="1"/>
</dbReference>
<proteinExistence type="predicted"/>
<dbReference type="PANTHER" id="PTHR25462:SF296">
    <property type="entry name" value="MEIOTIC P26, ISOFORM F"/>
    <property type="match status" value="1"/>
</dbReference>
<dbReference type="InterPro" id="IPR001841">
    <property type="entry name" value="Znf_RING"/>
</dbReference>
<dbReference type="EMBL" id="JBJQND010000004">
    <property type="protein sequence ID" value="KAL3879248.1"/>
    <property type="molecule type" value="Genomic_DNA"/>
</dbReference>
<dbReference type="SUPFAM" id="SSF57850">
    <property type="entry name" value="RING/U-box"/>
    <property type="match status" value="1"/>
</dbReference>
<dbReference type="InterPro" id="IPR017907">
    <property type="entry name" value="Znf_RING_CS"/>
</dbReference>
<dbReference type="InterPro" id="IPR000315">
    <property type="entry name" value="Znf_B-box"/>
</dbReference>
<comment type="caution">
    <text evidence="7">The sequence shown here is derived from an EMBL/GenBank/DDBJ whole genome shotgun (WGS) entry which is preliminary data.</text>
</comment>